<proteinExistence type="predicted"/>
<dbReference type="SUPFAM" id="SSF52540">
    <property type="entry name" value="P-loop containing nucleoside triphosphate hydrolases"/>
    <property type="match status" value="1"/>
</dbReference>
<dbReference type="InterPro" id="IPR027417">
    <property type="entry name" value="P-loop_NTPase"/>
</dbReference>
<accession>A0ABQ9F0C6</accession>
<comment type="caution">
    <text evidence="4">The sequence shown here is derived from an EMBL/GenBank/DDBJ whole genome shotgun (WGS) entry which is preliminary data.</text>
</comment>
<evidence type="ECO:0000259" key="3">
    <source>
        <dbReference type="PROSITE" id="PS50893"/>
    </source>
</evidence>
<evidence type="ECO:0000313" key="5">
    <source>
        <dbReference type="Proteomes" id="UP001217089"/>
    </source>
</evidence>
<evidence type="ECO:0000256" key="2">
    <source>
        <dbReference type="ARBA" id="ARBA00022840"/>
    </source>
</evidence>
<protein>
    <recommendedName>
        <fullName evidence="3">ABC transporter domain-containing protein</fullName>
    </recommendedName>
</protein>
<evidence type="ECO:0000313" key="4">
    <source>
        <dbReference type="EMBL" id="KAJ8310784.1"/>
    </source>
</evidence>
<organism evidence="4 5">
    <name type="scientific">Tegillarca granosa</name>
    <name type="common">Malaysian cockle</name>
    <name type="synonym">Anadara granosa</name>
    <dbReference type="NCBI Taxonomy" id="220873"/>
    <lineage>
        <taxon>Eukaryota</taxon>
        <taxon>Metazoa</taxon>
        <taxon>Spiralia</taxon>
        <taxon>Lophotrochozoa</taxon>
        <taxon>Mollusca</taxon>
        <taxon>Bivalvia</taxon>
        <taxon>Autobranchia</taxon>
        <taxon>Pteriomorphia</taxon>
        <taxon>Arcoida</taxon>
        <taxon>Arcoidea</taxon>
        <taxon>Arcidae</taxon>
        <taxon>Tegillarca</taxon>
    </lineage>
</organism>
<dbReference type="PANTHER" id="PTHR24223:SF447">
    <property type="entry name" value="MULTIDRUG RESISTANCE-ASSOCIATED PROTEIN 5"/>
    <property type="match status" value="1"/>
</dbReference>
<dbReference type="PANTHER" id="PTHR24223">
    <property type="entry name" value="ATP-BINDING CASSETTE SUB-FAMILY C"/>
    <property type="match status" value="1"/>
</dbReference>
<name>A0ABQ9F0C6_TEGGR</name>
<dbReference type="Gene3D" id="3.40.50.300">
    <property type="entry name" value="P-loop containing nucleotide triphosphate hydrolases"/>
    <property type="match status" value="1"/>
</dbReference>
<evidence type="ECO:0000256" key="1">
    <source>
        <dbReference type="ARBA" id="ARBA00022741"/>
    </source>
</evidence>
<dbReference type="PROSITE" id="PS50893">
    <property type="entry name" value="ABC_TRANSPORTER_2"/>
    <property type="match status" value="1"/>
</dbReference>
<sequence length="283" mass="33292">MPTLNNFKRMKSLDLNPFKKRLHQMPSTFKVFDEVLGDNLIIIKNYKFNTLSALIFLQSDICYSMILLSGKVAVKGSVAYVAQQAWIMNATIRENILFGQVYDEDRLRNHLMPLTQSRIQNLFYGNLEIPYPNKIKHLYQCCQSNGMLIHCIYLTRYQQKQRISLARAVYADKEVYLLDDPLSAVDIHIGRHIFSNCIMKLLKGKKTVLFVTHQLQVDIYTIFRNKRGKHEDLMAKKGEYSNLITTFYTKEHKDEVDEDEEGAIYPFVHENTYKYFEKEYKDD</sequence>
<dbReference type="EMBL" id="JARBDR010000640">
    <property type="protein sequence ID" value="KAJ8310784.1"/>
    <property type="molecule type" value="Genomic_DNA"/>
</dbReference>
<keyword evidence="1" id="KW-0547">Nucleotide-binding</keyword>
<gene>
    <name evidence="4" type="ORF">KUTeg_012649</name>
</gene>
<keyword evidence="2" id="KW-0067">ATP-binding</keyword>
<dbReference type="InterPro" id="IPR003439">
    <property type="entry name" value="ABC_transporter-like_ATP-bd"/>
</dbReference>
<reference evidence="4 5" key="1">
    <citation type="submission" date="2022-12" db="EMBL/GenBank/DDBJ databases">
        <title>Chromosome-level genome of Tegillarca granosa.</title>
        <authorList>
            <person name="Kim J."/>
        </authorList>
    </citation>
    <scope>NUCLEOTIDE SEQUENCE [LARGE SCALE GENOMIC DNA]</scope>
    <source>
        <strain evidence="4">Teg-2019</strain>
        <tissue evidence="4">Adductor muscle</tissue>
    </source>
</reference>
<feature type="domain" description="ABC transporter" evidence="3">
    <location>
        <begin position="10"/>
        <end position="256"/>
    </location>
</feature>
<dbReference type="InterPro" id="IPR050173">
    <property type="entry name" value="ABC_transporter_C-like"/>
</dbReference>
<keyword evidence="5" id="KW-1185">Reference proteome</keyword>
<dbReference type="Proteomes" id="UP001217089">
    <property type="component" value="Unassembled WGS sequence"/>
</dbReference>